<evidence type="ECO:0000313" key="7">
    <source>
        <dbReference type="EMBL" id="NKY35046.1"/>
    </source>
</evidence>
<evidence type="ECO:0000256" key="2">
    <source>
        <dbReference type="ARBA" id="ARBA00022679"/>
    </source>
</evidence>
<dbReference type="AlphaFoldDB" id="A0A846XK64"/>
<protein>
    <submittedName>
        <fullName evidence="7">Type II toxin-antitoxin system HipA family toxin</fullName>
    </submittedName>
</protein>
<evidence type="ECO:0000256" key="4">
    <source>
        <dbReference type="SAM" id="MobiDB-lite"/>
    </source>
</evidence>
<keyword evidence="8" id="KW-1185">Reference proteome</keyword>
<dbReference type="InterPro" id="IPR012893">
    <property type="entry name" value="HipA-like_C"/>
</dbReference>
<dbReference type="InterPro" id="IPR052028">
    <property type="entry name" value="HipA_Ser/Thr_kinase"/>
</dbReference>
<dbReference type="NCBIfam" id="TIGR03071">
    <property type="entry name" value="couple_hipA"/>
    <property type="match status" value="1"/>
</dbReference>
<comment type="caution">
    <text evidence="7">The sequence shown here is derived from an EMBL/GenBank/DDBJ whole genome shotgun (WGS) entry which is preliminary data.</text>
</comment>
<feature type="domain" description="HipA N-terminal subdomain 1" evidence="6">
    <location>
        <begin position="4"/>
        <end position="103"/>
    </location>
</feature>
<dbReference type="PANTHER" id="PTHR37419">
    <property type="entry name" value="SERINE/THREONINE-PROTEIN KINASE TOXIN HIPA"/>
    <property type="match status" value="1"/>
</dbReference>
<keyword evidence="3" id="KW-0418">Kinase</keyword>
<dbReference type="GO" id="GO:0005829">
    <property type="term" value="C:cytosol"/>
    <property type="evidence" value="ECO:0007669"/>
    <property type="project" value="TreeGrafter"/>
</dbReference>
<reference evidence="7 8" key="1">
    <citation type="submission" date="2020-04" db="EMBL/GenBank/DDBJ databases">
        <title>MicrobeNet Type strains.</title>
        <authorList>
            <person name="Nicholson A.C."/>
        </authorList>
    </citation>
    <scope>NUCLEOTIDE SEQUENCE [LARGE SCALE GENOMIC DNA]</scope>
    <source>
        <strain evidence="7 8">DSM 45078</strain>
    </source>
</reference>
<dbReference type="Proteomes" id="UP000565715">
    <property type="component" value="Unassembled WGS sequence"/>
</dbReference>
<dbReference type="GO" id="GO:0004674">
    <property type="term" value="F:protein serine/threonine kinase activity"/>
    <property type="evidence" value="ECO:0007669"/>
    <property type="project" value="TreeGrafter"/>
</dbReference>
<proteinExistence type="inferred from homology"/>
<comment type="similarity">
    <text evidence="1">Belongs to the HipA Ser/Thr kinase family.</text>
</comment>
<dbReference type="Pfam" id="PF07804">
    <property type="entry name" value="HipA_C"/>
    <property type="match status" value="1"/>
</dbReference>
<evidence type="ECO:0000259" key="6">
    <source>
        <dbReference type="Pfam" id="PF13657"/>
    </source>
</evidence>
<sequence>MSDLLVVLGGRVAGAVTHAAGRPRYTYLDDYASEPEATPLSLSMPVAPARTYDHRTVSPWLMNLLPDDANVRENLARQLGVRSWNAIELLGHIGRDCAGAVQLVAPEDLNDVLGRDGGLEQVTAGRIGDRLRALLRMPQQWIGADERWSLAGAQSKFAVVRTADGEWAYAHGNAASTHIVKPGIARFPDQALNEHLCLRALAAVGISSAVSEFTEFDGVPALVVERYDRLTGIDGRVIRLHQEDLCQALSVPPERKYPSDGGPAATHIARLLAREATATDVDRFADIVIAQYLLGAPDAHAKNYSIILNGLDAVLAPCYDVASSLPYDPDPGSALSRVAMPIGGRARFGEVTLHHVAKFARAVGTDPDRLIARTRELVAALPEALSEAGGIRTAEPPELRARLTRAVAVQCATIDTTTVRRVVPRAAQAVADPSGAGGEKSSSPEGKVD</sequence>
<dbReference type="CDD" id="cd17808">
    <property type="entry name" value="HipA_Ec_like"/>
    <property type="match status" value="1"/>
</dbReference>
<dbReference type="InterPro" id="IPR017508">
    <property type="entry name" value="HipA_N1"/>
</dbReference>
<feature type="region of interest" description="Disordered" evidence="4">
    <location>
        <begin position="425"/>
        <end position="449"/>
    </location>
</feature>
<feature type="domain" description="HipA-like C-terminal" evidence="5">
    <location>
        <begin position="148"/>
        <end position="384"/>
    </location>
</feature>
<name>A0A846XK64_9NOCA</name>
<dbReference type="RefSeq" id="WP_068043740.1">
    <property type="nucleotide sequence ID" value="NZ_JAAXOO010000004.1"/>
</dbReference>
<evidence type="ECO:0000313" key="8">
    <source>
        <dbReference type="Proteomes" id="UP000565715"/>
    </source>
</evidence>
<keyword evidence="2" id="KW-0808">Transferase</keyword>
<dbReference type="Gene3D" id="1.10.1070.20">
    <property type="match status" value="1"/>
</dbReference>
<evidence type="ECO:0000256" key="1">
    <source>
        <dbReference type="ARBA" id="ARBA00010164"/>
    </source>
</evidence>
<dbReference type="EMBL" id="JAAXOO010000004">
    <property type="protein sequence ID" value="NKY35046.1"/>
    <property type="molecule type" value="Genomic_DNA"/>
</dbReference>
<dbReference type="PANTHER" id="PTHR37419:SF1">
    <property type="entry name" value="SERINE_THREONINE-PROTEIN KINASE TOXIN HIPA"/>
    <property type="match status" value="1"/>
</dbReference>
<evidence type="ECO:0000256" key="3">
    <source>
        <dbReference type="ARBA" id="ARBA00022777"/>
    </source>
</evidence>
<dbReference type="Pfam" id="PF13657">
    <property type="entry name" value="Couple_hipA"/>
    <property type="match status" value="1"/>
</dbReference>
<evidence type="ECO:0000259" key="5">
    <source>
        <dbReference type="Pfam" id="PF07804"/>
    </source>
</evidence>
<organism evidence="7 8">
    <name type="scientific">Nocardia speluncae</name>
    <dbReference type="NCBI Taxonomy" id="419477"/>
    <lineage>
        <taxon>Bacteria</taxon>
        <taxon>Bacillati</taxon>
        <taxon>Actinomycetota</taxon>
        <taxon>Actinomycetes</taxon>
        <taxon>Mycobacteriales</taxon>
        <taxon>Nocardiaceae</taxon>
        <taxon>Nocardia</taxon>
    </lineage>
</organism>
<feature type="compositionally biased region" description="Polar residues" evidence="4">
    <location>
        <begin position="440"/>
        <end position="449"/>
    </location>
</feature>
<accession>A0A846XK64</accession>
<gene>
    <name evidence="7" type="ORF">HGA13_18515</name>
</gene>